<dbReference type="Proteomes" id="UP000264062">
    <property type="component" value="Unassembled WGS sequence"/>
</dbReference>
<gene>
    <name evidence="1" type="ORF">DCW38_08135</name>
</gene>
<comment type="caution">
    <text evidence="1">The sequence shown here is derived from an EMBL/GenBank/DDBJ whole genome shotgun (WGS) entry which is preliminary data.</text>
</comment>
<proteinExistence type="predicted"/>
<sequence length="306" mass="35566">MERFFKSIFIIFLFYSVAVEAEDVFLTAGYSHTNNIERIIWCYHGWDVSTDSISFSLTDKKGDLFLNPKEHAFFMQSSFFIKKYSVGEYKYFNEYDSVRHFMISNRVIFNDFLAFDNLIGNDIPDGPFICNFMFRYTPIFRFNELNFRLGGGIVFLKDLWEVQNKNVYLLDIKYNGENEKFSLYSASMEKTEVIFSEKYLNIFFGFGITAYMNLTDFLAGYYLIENSDILIHAENEKFRIFLGGNLFNKLLVNRISPLNFDSKLRYLINDNLCVDASLSGAFVGGYLMHVNAGVALSARFTVPLVN</sequence>
<evidence type="ECO:0000313" key="1">
    <source>
        <dbReference type="EMBL" id="HAV93130.1"/>
    </source>
</evidence>
<organism evidence="1 2">
    <name type="scientific">candidate division WOR-3 bacterium</name>
    <dbReference type="NCBI Taxonomy" id="2052148"/>
    <lineage>
        <taxon>Bacteria</taxon>
        <taxon>Bacteria division WOR-3</taxon>
    </lineage>
</organism>
<name>A0A350HC64_UNCW3</name>
<reference evidence="1 2" key="1">
    <citation type="journal article" date="2018" name="Nat. Biotechnol.">
        <title>A standardized bacterial taxonomy based on genome phylogeny substantially revises the tree of life.</title>
        <authorList>
            <person name="Parks D.H."/>
            <person name="Chuvochina M."/>
            <person name="Waite D.W."/>
            <person name="Rinke C."/>
            <person name="Skarshewski A."/>
            <person name="Chaumeil P.A."/>
            <person name="Hugenholtz P."/>
        </authorList>
    </citation>
    <scope>NUCLEOTIDE SEQUENCE [LARGE SCALE GENOMIC DNA]</scope>
    <source>
        <strain evidence="1">UBA9956</strain>
    </source>
</reference>
<dbReference type="AlphaFoldDB" id="A0A350HC64"/>
<protein>
    <submittedName>
        <fullName evidence="1">Uncharacterized protein</fullName>
    </submittedName>
</protein>
<evidence type="ECO:0000313" key="2">
    <source>
        <dbReference type="Proteomes" id="UP000264062"/>
    </source>
</evidence>
<accession>A0A350HC64</accession>
<dbReference type="EMBL" id="DMZY01000242">
    <property type="protein sequence ID" value="HAV93130.1"/>
    <property type="molecule type" value="Genomic_DNA"/>
</dbReference>